<feature type="chain" id="PRO_5029841241" evidence="1">
    <location>
        <begin position="17"/>
        <end position="108"/>
    </location>
</feature>
<name>A0A7J7K4N6_BUGNE</name>
<dbReference type="EMBL" id="VXIV02001285">
    <property type="protein sequence ID" value="KAF6033600.1"/>
    <property type="molecule type" value="Genomic_DNA"/>
</dbReference>
<dbReference type="Proteomes" id="UP000593567">
    <property type="component" value="Unassembled WGS sequence"/>
</dbReference>
<dbReference type="InterPro" id="IPR036259">
    <property type="entry name" value="MFS_trans_sf"/>
</dbReference>
<dbReference type="SUPFAM" id="SSF103473">
    <property type="entry name" value="MFS general substrate transporter"/>
    <property type="match status" value="1"/>
</dbReference>
<dbReference type="AlphaFoldDB" id="A0A7J7K4N6"/>
<organism evidence="2 3">
    <name type="scientific">Bugula neritina</name>
    <name type="common">Brown bryozoan</name>
    <name type="synonym">Sertularia neritina</name>
    <dbReference type="NCBI Taxonomy" id="10212"/>
    <lineage>
        <taxon>Eukaryota</taxon>
        <taxon>Metazoa</taxon>
        <taxon>Spiralia</taxon>
        <taxon>Lophotrochozoa</taxon>
        <taxon>Bryozoa</taxon>
        <taxon>Gymnolaemata</taxon>
        <taxon>Cheilostomatida</taxon>
        <taxon>Flustrina</taxon>
        <taxon>Buguloidea</taxon>
        <taxon>Bugulidae</taxon>
        <taxon>Bugula</taxon>
    </lineage>
</organism>
<comment type="caution">
    <text evidence="2">The sequence shown here is derived from an EMBL/GenBank/DDBJ whole genome shotgun (WGS) entry which is preliminary data.</text>
</comment>
<keyword evidence="3" id="KW-1185">Reference proteome</keyword>
<keyword evidence="1" id="KW-0732">Signal</keyword>
<dbReference type="Gene3D" id="1.20.1250.20">
    <property type="entry name" value="MFS general substrate transporter like domains"/>
    <property type="match status" value="1"/>
</dbReference>
<evidence type="ECO:0000256" key="1">
    <source>
        <dbReference type="SAM" id="SignalP"/>
    </source>
</evidence>
<dbReference type="OrthoDB" id="5141738at2759"/>
<sequence>MLAIMRLLLGIFTAGARNAGFVYVCEIIKERSAAGMLHGVTYSIGGVAVTAIAHLFPHWRHFQLACALCYILYIPTIGSWKNPLGGYLVRGGQKKPWLTLRNRPELIK</sequence>
<evidence type="ECO:0000313" key="2">
    <source>
        <dbReference type="EMBL" id="KAF6033600.1"/>
    </source>
</evidence>
<accession>A0A7J7K4N6</accession>
<reference evidence="2" key="1">
    <citation type="submission" date="2020-06" db="EMBL/GenBank/DDBJ databases">
        <title>Draft genome of Bugula neritina, a colonial animal packing powerful symbionts and potential medicines.</title>
        <authorList>
            <person name="Rayko M."/>
        </authorList>
    </citation>
    <scope>NUCLEOTIDE SEQUENCE [LARGE SCALE GENOMIC DNA]</scope>
    <source>
        <strain evidence="2">Kwan_BN1</strain>
    </source>
</reference>
<evidence type="ECO:0000313" key="3">
    <source>
        <dbReference type="Proteomes" id="UP000593567"/>
    </source>
</evidence>
<protein>
    <submittedName>
        <fullName evidence="2">Uncharacterized protein</fullName>
    </submittedName>
</protein>
<feature type="signal peptide" evidence="1">
    <location>
        <begin position="1"/>
        <end position="16"/>
    </location>
</feature>
<proteinExistence type="predicted"/>
<gene>
    <name evidence="2" type="ORF">EB796_008088</name>
</gene>